<evidence type="ECO:0000256" key="1">
    <source>
        <dbReference type="ARBA" id="ARBA00006964"/>
    </source>
</evidence>
<evidence type="ECO:0000313" key="5">
    <source>
        <dbReference type="Proteomes" id="UP000295525"/>
    </source>
</evidence>
<dbReference type="Gene3D" id="3.40.1390.30">
    <property type="entry name" value="NIF3 (NGG1p interacting factor 3)-like"/>
    <property type="match status" value="2"/>
</dbReference>
<name>A0A4V2UX42_9BURK</name>
<keyword evidence="2 3" id="KW-0479">Metal-binding</keyword>
<feature type="binding site" evidence="3">
    <location>
        <position position="226"/>
    </location>
    <ligand>
        <name>a divalent metal cation</name>
        <dbReference type="ChEBI" id="CHEBI:60240"/>
        <label>1</label>
    </ligand>
</feature>
<protein>
    <submittedName>
        <fullName evidence="4">Dinuclear metal center YbgI/SA1388 family protein</fullName>
    </submittedName>
</protein>
<evidence type="ECO:0000256" key="2">
    <source>
        <dbReference type="ARBA" id="ARBA00022723"/>
    </source>
</evidence>
<dbReference type="EMBL" id="SMAJ01000020">
    <property type="protein sequence ID" value="TCT02098.1"/>
    <property type="molecule type" value="Genomic_DNA"/>
</dbReference>
<proteinExistence type="inferred from homology"/>
<feature type="binding site" evidence="3">
    <location>
        <position position="104"/>
    </location>
    <ligand>
        <name>a divalent metal cation</name>
        <dbReference type="ChEBI" id="CHEBI:60240"/>
        <label>1</label>
    </ligand>
</feature>
<feature type="binding site" evidence="3">
    <location>
        <position position="66"/>
    </location>
    <ligand>
        <name>a divalent metal cation</name>
        <dbReference type="ChEBI" id="CHEBI:60240"/>
        <label>1</label>
    </ligand>
</feature>
<dbReference type="GO" id="GO:0046872">
    <property type="term" value="F:metal ion binding"/>
    <property type="evidence" value="ECO:0007669"/>
    <property type="project" value="UniProtKB-KW"/>
</dbReference>
<accession>A0A4V2UX42</accession>
<feature type="binding site" evidence="3">
    <location>
        <position position="67"/>
    </location>
    <ligand>
        <name>a divalent metal cation</name>
        <dbReference type="ChEBI" id="CHEBI:60240"/>
        <label>1</label>
    </ligand>
</feature>
<organism evidence="4 5">
    <name type="scientific">Paralcaligenes ureilyticus</name>
    <dbReference type="NCBI Taxonomy" id="627131"/>
    <lineage>
        <taxon>Bacteria</taxon>
        <taxon>Pseudomonadati</taxon>
        <taxon>Pseudomonadota</taxon>
        <taxon>Betaproteobacteria</taxon>
        <taxon>Burkholderiales</taxon>
        <taxon>Alcaligenaceae</taxon>
        <taxon>Paralcaligenes</taxon>
    </lineage>
</organism>
<dbReference type="Proteomes" id="UP000295525">
    <property type="component" value="Unassembled WGS sequence"/>
</dbReference>
<dbReference type="InterPro" id="IPR036069">
    <property type="entry name" value="DUF34/NIF3_sf"/>
</dbReference>
<keyword evidence="5" id="KW-1185">Reference proteome</keyword>
<dbReference type="PANTHER" id="PTHR13799:SF14">
    <property type="entry name" value="GTP CYCLOHYDROLASE 1 TYPE 2 HOMOLOG"/>
    <property type="match status" value="1"/>
</dbReference>
<dbReference type="RefSeq" id="WP_132585293.1">
    <property type="nucleotide sequence ID" value="NZ_SMAJ01000020.1"/>
</dbReference>
<feature type="binding site" evidence="3">
    <location>
        <position position="230"/>
    </location>
    <ligand>
        <name>a divalent metal cation</name>
        <dbReference type="ChEBI" id="CHEBI:60240"/>
        <label>1</label>
    </ligand>
</feature>
<comment type="caution">
    <text evidence="4">The sequence shown here is derived from an EMBL/GenBank/DDBJ whole genome shotgun (WGS) entry which is preliminary data.</text>
</comment>
<dbReference type="PANTHER" id="PTHR13799">
    <property type="entry name" value="NGG1 INTERACTING FACTOR 3"/>
    <property type="match status" value="1"/>
</dbReference>
<dbReference type="AlphaFoldDB" id="A0A4V2UX42"/>
<comment type="similarity">
    <text evidence="1">Belongs to the GTP cyclohydrolase I type 2/NIF3 family.</text>
</comment>
<dbReference type="GO" id="GO:0005737">
    <property type="term" value="C:cytoplasm"/>
    <property type="evidence" value="ECO:0007669"/>
    <property type="project" value="TreeGrafter"/>
</dbReference>
<reference evidence="4 5" key="1">
    <citation type="submission" date="2019-03" db="EMBL/GenBank/DDBJ databases">
        <title>Genomic Encyclopedia of Type Strains, Phase IV (KMG-IV): sequencing the most valuable type-strain genomes for metagenomic binning, comparative biology and taxonomic classification.</title>
        <authorList>
            <person name="Goeker M."/>
        </authorList>
    </citation>
    <scope>NUCLEOTIDE SEQUENCE [LARGE SCALE GENOMIC DNA]</scope>
    <source>
        <strain evidence="4 5">DSM 24591</strain>
    </source>
</reference>
<dbReference type="OrthoDB" id="9800881at2"/>
<evidence type="ECO:0000313" key="4">
    <source>
        <dbReference type="EMBL" id="TCT02098.1"/>
    </source>
</evidence>
<dbReference type="Pfam" id="PF01784">
    <property type="entry name" value="DUF34_NIF3"/>
    <property type="match status" value="1"/>
</dbReference>
<evidence type="ECO:0000256" key="3">
    <source>
        <dbReference type="PIRSR" id="PIRSR602678-1"/>
    </source>
</evidence>
<dbReference type="NCBIfam" id="TIGR00486">
    <property type="entry name" value="YbgI_SA1388"/>
    <property type="match status" value="1"/>
</dbReference>
<gene>
    <name evidence="4" type="ORF">EDC26_12015</name>
</gene>
<dbReference type="InterPro" id="IPR002678">
    <property type="entry name" value="DUF34/NIF3"/>
</dbReference>
<dbReference type="SUPFAM" id="SSF102705">
    <property type="entry name" value="NIF3 (NGG1p interacting factor 3)-like"/>
    <property type="match status" value="1"/>
</dbReference>
<sequence length="258" mass="28132">MNQVSRQELGHWLDTTLQAQRFRDYCPNGLQVEGKGTISHIIAGVTASEALIRAAIEKKADAILVHHGWFWKNEDPCIRGPKRTRLSLALQYELNLWAYHLPLDAHPVLGNNAQLARVLGFEPERNEAGEPLTCGPDGLVWLGRPTRAKTLGKLGDEVCNALQRTPLIVGNLQQPIDRIAWCTGGAQGFIEAASAAGAQVYITGEASEQTFHWAQETGIGFIAAGHHATERYGIQALGDAVAAQFGIQVEFIDVNNPI</sequence>